<dbReference type="GO" id="GO:0022857">
    <property type="term" value="F:transmembrane transporter activity"/>
    <property type="evidence" value="ECO:0007669"/>
    <property type="project" value="InterPro"/>
</dbReference>
<proteinExistence type="inferred from homology"/>
<evidence type="ECO:0000256" key="6">
    <source>
        <dbReference type="ARBA" id="ARBA00022989"/>
    </source>
</evidence>
<keyword evidence="3" id="KW-0813">Transport</keyword>
<dbReference type="Pfam" id="PF01032">
    <property type="entry name" value="FecCD"/>
    <property type="match status" value="1"/>
</dbReference>
<dbReference type="CDD" id="cd06550">
    <property type="entry name" value="TM_ABC_iron-siderophores_like"/>
    <property type="match status" value="1"/>
</dbReference>
<evidence type="ECO:0000256" key="2">
    <source>
        <dbReference type="ARBA" id="ARBA00007935"/>
    </source>
</evidence>
<dbReference type="EMBL" id="PKUR01000001">
    <property type="protein sequence ID" value="PLW88142.1"/>
    <property type="molecule type" value="Genomic_DNA"/>
</dbReference>
<comment type="caution">
    <text evidence="9">The sequence shown here is derived from an EMBL/GenBank/DDBJ whole genome shotgun (WGS) entry which is preliminary data.</text>
</comment>
<sequence>MLGAVASVTQGAMAIPAKKSLLALIDAAIGSNAADLANYQRAVIVELRLPRTLLALLVGAILAQCGAAMQGMFRNPLADPGIIGVSSGSAVGAVLAIFLSPPELAWWIVPLGAFAAGFGTSVLIYQLARGSTGTSVFILLLAGIAISALAGAFIGFISYIADDARLRDLSLWQMGSLASADSGRLWILAAAFALIAWRLQRSANGLNALLLGEAEARHLGIDVEQLKRELVLLVALGVGLAVSAAGVIGFIGLVVPHFVRMLTGPNHTTLLPLAALGGALLLLLADIGARLFLAPAELPVGILTALLGAPFFLVLLLQQRQRA</sequence>
<dbReference type="PANTHER" id="PTHR30472:SF25">
    <property type="entry name" value="ABC TRANSPORTER PERMEASE PROTEIN MJ0876-RELATED"/>
    <property type="match status" value="1"/>
</dbReference>
<evidence type="ECO:0000313" key="10">
    <source>
        <dbReference type="Proteomes" id="UP000235162"/>
    </source>
</evidence>
<evidence type="ECO:0000256" key="3">
    <source>
        <dbReference type="ARBA" id="ARBA00022448"/>
    </source>
</evidence>
<dbReference type="SUPFAM" id="SSF81345">
    <property type="entry name" value="ABC transporter involved in vitamin B12 uptake, BtuC"/>
    <property type="match status" value="1"/>
</dbReference>
<evidence type="ECO:0000256" key="8">
    <source>
        <dbReference type="SAM" id="Phobius"/>
    </source>
</evidence>
<feature type="transmembrane region" description="Helical" evidence="8">
    <location>
        <begin position="270"/>
        <end position="292"/>
    </location>
</feature>
<gene>
    <name evidence="9" type="ORF">C0029_02880</name>
</gene>
<accession>A0AAP8SPX9</accession>
<protein>
    <submittedName>
        <fullName evidence="9">Iron ABC transporter permease</fullName>
    </submittedName>
</protein>
<dbReference type="PANTHER" id="PTHR30472">
    <property type="entry name" value="FERRIC ENTEROBACTIN TRANSPORT SYSTEM PERMEASE PROTEIN"/>
    <property type="match status" value="1"/>
</dbReference>
<comment type="subcellular location">
    <subcellularLocation>
        <location evidence="1">Cell membrane</location>
        <topology evidence="1">Multi-pass membrane protein</topology>
    </subcellularLocation>
</comment>
<dbReference type="AlphaFoldDB" id="A0AAP8SPX9"/>
<feature type="transmembrane region" description="Helical" evidence="8">
    <location>
        <begin position="105"/>
        <end position="125"/>
    </location>
</feature>
<feature type="transmembrane region" description="Helical" evidence="8">
    <location>
        <begin position="52"/>
        <end position="69"/>
    </location>
</feature>
<dbReference type="Proteomes" id="UP000235162">
    <property type="component" value="Unassembled WGS sequence"/>
</dbReference>
<dbReference type="FunFam" id="1.10.3470.10:FF:000001">
    <property type="entry name" value="Vitamin B12 ABC transporter permease BtuC"/>
    <property type="match status" value="1"/>
</dbReference>
<organism evidence="9 10">
    <name type="scientific">Halioglobus japonicus</name>
    <dbReference type="NCBI Taxonomy" id="930805"/>
    <lineage>
        <taxon>Bacteria</taxon>
        <taxon>Pseudomonadati</taxon>
        <taxon>Pseudomonadota</taxon>
        <taxon>Gammaproteobacteria</taxon>
        <taxon>Cellvibrionales</taxon>
        <taxon>Halieaceae</taxon>
        <taxon>Halioglobus</taxon>
    </lineage>
</organism>
<evidence type="ECO:0000256" key="5">
    <source>
        <dbReference type="ARBA" id="ARBA00022692"/>
    </source>
</evidence>
<keyword evidence="5 8" id="KW-0812">Transmembrane</keyword>
<feature type="transmembrane region" description="Helical" evidence="8">
    <location>
        <begin position="298"/>
        <end position="317"/>
    </location>
</feature>
<feature type="transmembrane region" description="Helical" evidence="8">
    <location>
        <begin position="137"/>
        <end position="161"/>
    </location>
</feature>
<evidence type="ECO:0000256" key="4">
    <source>
        <dbReference type="ARBA" id="ARBA00022475"/>
    </source>
</evidence>
<dbReference type="Gene3D" id="1.10.3470.10">
    <property type="entry name" value="ABC transporter involved in vitamin B12 uptake, BtuC"/>
    <property type="match status" value="1"/>
</dbReference>
<evidence type="ECO:0000256" key="7">
    <source>
        <dbReference type="ARBA" id="ARBA00023136"/>
    </source>
</evidence>
<name>A0AAP8SPX9_9GAMM</name>
<evidence type="ECO:0000313" key="9">
    <source>
        <dbReference type="EMBL" id="PLW88142.1"/>
    </source>
</evidence>
<evidence type="ECO:0000256" key="1">
    <source>
        <dbReference type="ARBA" id="ARBA00004651"/>
    </source>
</evidence>
<keyword evidence="6 8" id="KW-1133">Transmembrane helix</keyword>
<keyword evidence="7 8" id="KW-0472">Membrane</keyword>
<dbReference type="GO" id="GO:0005886">
    <property type="term" value="C:plasma membrane"/>
    <property type="evidence" value="ECO:0007669"/>
    <property type="project" value="UniProtKB-SubCell"/>
</dbReference>
<feature type="transmembrane region" description="Helical" evidence="8">
    <location>
        <begin position="230"/>
        <end position="258"/>
    </location>
</feature>
<dbReference type="InterPro" id="IPR037294">
    <property type="entry name" value="ABC_BtuC-like"/>
</dbReference>
<dbReference type="GO" id="GO:0033214">
    <property type="term" value="P:siderophore-iron import into cell"/>
    <property type="evidence" value="ECO:0007669"/>
    <property type="project" value="TreeGrafter"/>
</dbReference>
<keyword evidence="10" id="KW-1185">Reference proteome</keyword>
<comment type="similarity">
    <text evidence="2">Belongs to the binding-protein-dependent transport system permease family. FecCD subfamily.</text>
</comment>
<reference evidence="9 10" key="1">
    <citation type="submission" date="2018-01" db="EMBL/GenBank/DDBJ databases">
        <title>The draft genome sequence of Halioglobus japonicus S1-36.</title>
        <authorList>
            <person name="Du Z.-J."/>
            <person name="Shi M.-J."/>
        </authorList>
    </citation>
    <scope>NUCLEOTIDE SEQUENCE [LARGE SCALE GENOMIC DNA]</scope>
    <source>
        <strain evidence="9 10">S1-36</strain>
    </source>
</reference>
<dbReference type="InterPro" id="IPR000522">
    <property type="entry name" value="ABC_transptr_permease_BtuC"/>
</dbReference>
<feature type="transmembrane region" description="Helical" evidence="8">
    <location>
        <begin position="81"/>
        <end position="99"/>
    </location>
</feature>
<keyword evidence="4" id="KW-1003">Cell membrane</keyword>